<evidence type="ECO:0000313" key="4">
    <source>
        <dbReference type="EMBL" id="VUZ50832.1"/>
    </source>
</evidence>
<keyword evidence="3" id="KW-0479">Metal-binding</keyword>
<reference evidence="4 5" key="1">
    <citation type="submission" date="2019-07" db="EMBL/GenBank/DDBJ databases">
        <authorList>
            <person name="Jastrzebski P J."/>
            <person name="Paukszto L."/>
            <person name="Jastrzebski P J."/>
        </authorList>
    </citation>
    <scope>NUCLEOTIDE SEQUENCE [LARGE SCALE GENOMIC DNA]</scope>
    <source>
        <strain evidence="4 5">WMS-il1</strain>
    </source>
</reference>
<evidence type="ECO:0000256" key="3">
    <source>
        <dbReference type="PIRSR" id="PIRSR600760-2"/>
    </source>
</evidence>
<comment type="similarity">
    <text evidence="1">Belongs to the inositol monophosphatase superfamily.</text>
</comment>
<dbReference type="Gene3D" id="3.40.190.80">
    <property type="match status" value="1"/>
</dbReference>
<sequence>MGDFSEKLRKAFGSTPVEIIAAGGSGYKMIELARGGADLYIHTGGARRWDVCGPSTILQARGGVVRTLKGDSITFNRLDHSDLDPGMGIFAAASRDLFDTWASTVSSLVDKFYSP</sequence>
<dbReference type="Proteomes" id="UP000321570">
    <property type="component" value="Unassembled WGS sequence"/>
</dbReference>
<dbReference type="Pfam" id="PF00459">
    <property type="entry name" value="Inositol_P"/>
    <property type="match status" value="1"/>
</dbReference>
<dbReference type="GO" id="GO:0046872">
    <property type="term" value="F:metal ion binding"/>
    <property type="evidence" value="ECO:0007669"/>
    <property type="project" value="UniProtKB-KW"/>
</dbReference>
<dbReference type="InterPro" id="IPR000760">
    <property type="entry name" value="Inositol_monophosphatase-like"/>
</dbReference>
<protein>
    <recommendedName>
        <fullName evidence="2">3'(2'),5'-bisphosphate nucleotidase</fullName>
        <ecNumber evidence="2">3.1.3.7</ecNumber>
    </recommendedName>
</protein>
<dbReference type="EMBL" id="CABIJS010000399">
    <property type="protein sequence ID" value="VUZ50832.1"/>
    <property type="molecule type" value="Genomic_DNA"/>
</dbReference>
<keyword evidence="5" id="KW-1185">Reference proteome</keyword>
<gene>
    <name evidence="4" type="ORF">WMSIL1_LOCUS9616</name>
</gene>
<dbReference type="PANTHER" id="PTHR43028:SF5">
    <property type="entry name" value="3'(2'),5'-BISPHOSPHATE NUCLEOTIDASE 1"/>
    <property type="match status" value="1"/>
</dbReference>
<proteinExistence type="inferred from homology"/>
<dbReference type="GO" id="GO:0008441">
    <property type="term" value="F:3'(2'),5'-bisphosphate nucleotidase activity"/>
    <property type="evidence" value="ECO:0007669"/>
    <property type="project" value="UniProtKB-EC"/>
</dbReference>
<dbReference type="PANTHER" id="PTHR43028">
    <property type="entry name" value="3'(2'),5'-BISPHOSPHATE NUCLEOTIDASE 1"/>
    <property type="match status" value="1"/>
</dbReference>
<accession>A0A564YUA0</accession>
<dbReference type="SUPFAM" id="SSF56655">
    <property type="entry name" value="Carbohydrate phosphatase"/>
    <property type="match status" value="1"/>
</dbReference>
<dbReference type="InterPro" id="IPR050725">
    <property type="entry name" value="CysQ/Inositol_MonoPase"/>
</dbReference>
<evidence type="ECO:0000256" key="2">
    <source>
        <dbReference type="ARBA" id="ARBA00012633"/>
    </source>
</evidence>
<dbReference type="EC" id="3.1.3.7" evidence="2"/>
<name>A0A564YUA0_HYMDI</name>
<feature type="binding site" evidence="3">
    <location>
        <position position="50"/>
    </location>
    <ligand>
        <name>Mg(2+)</name>
        <dbReference type="ChEBI" id="CHEBI:18420"/>
        <label>1</label>
        <note>catalytic</note>
    </ligand>
</feature>
<keyword evidence="3" id="KW-0460">Magnesium</keyword>
<evidence type="ECO:0000313" key="5">
    <source>
        <dbReference type="Proteomes" id="UP000321570"/>
    </source>
</evidence>
<dbReference type="AlphaFoldDB" id="A0A564YUA0"/>
<evidence type="ECO:0000256" key="1">
    <source>
        <dbReference type="ARBA" id="ARBA00009759"/>
    </source>
</evidence>
<comment type="cofactor">
    <cofactor evidence="3">
        <name>Mg(2+)</name>
        <dbReference type="ChEBI" id="CHEBI:18420"/>
    </cofactor>
</comment>
<organism evidence="4 5">
    <name type="scientific">Hymenolepis diminuta</name>
    <name type="common">Rat tapeworm</name>
    <dbReference type="NCBI Taxonomy" id="6216"/>
    <lineage>
        <taxon>Eukaryota</taxon>
        <taxon>Metazoa</taxon>
        <taxon>Spiralia</taxon>
        <taxon>Lophotrochozoa</taxon>
        <taxon>Platyhelminthes</taxon>
        <taxon>Cestoda</taxon>
        <taxon>Eucestoda</taxon>
        <taxon>Cyclophyllidea</taxon>
        <taxon>Hymenolepididae</taxon>
        <taxon>Hymenolepis</taxon>
    </lineage>
</organism>